<gene>
    <name evidence="1" type="ORF">HNR00_004620</name>
</gene>
<dbReference type="RefSeq" id="WP_183573364.1">
    <property type="nucleotide sequence ID" value="NZ_JACHOP010000030.1"/>
</dbReference>
<organism evidence="1 2">
    <name type="scientific">Methylorubrum rhodinum</name>
    <dbReference type="NCBI Taxonomy" id="29428"/>
    <lineage>
        <taxon>Bacteria</taxon>
        <taxon>Pseudomonadati</taxon>
        <taxon>Pseudomonadota</taxon>
        <taxon>Alphaproteobacteria</taxon>
        <taxon>Hyphomicrobiales</taxon>
        <taxon>Methylobacteriaceae</taxon>
        <taxon>Methylorubrum</taxon>
    </lineage>
</organism>
<reference evidence="1 2" key="1">
    <citation type="submission" date="2020-08" db="EMBL/GenBank/DDBJ databases">
        <title>Genomic Encyclopedia of Type Strains, Phase IV (KMG-IV): sequencing the most valuable type-strain genomes for metagenomic binning, comparative biology and taxonomic classification.</title>
        <authorList>
            <person name="Goeker M."/>
        </authorList>
    </citation>
    <scope>NUCLEOTIDE SEQUENCE [LARGE SCALE GENOMIC DNA]</scope>
    <source>
        <strain evidence="1 2">DSM 2163</strain>
    </source>
</reference>
<dbReference type="Proteomes" id="UP000583454">
    <property type="component" value="Unassembled WGS sequence"/>
</dbReference>
<protein>
    <submittedName>
        <fullName evidence="1">Uncharacterized protein</fullName>
    </submittedName>
</protein>
<dbReference type="AlphaFoldDB" id="A0A840ZTB1"/>
<evidence type="ECO:0000313" key="1">
    <source>
        <dbReference type="EMBL" id="MBB5759883.1"/>
    </source>
</evidence>
<sequence>MTDDVLRHARRRARIETYRESEARHRRAMAIPPTRTATLDEVLTGAQPIDASPIEDAKLWAREVLHSPAAPTFPDGLHVALNMFGLEPTAARAVAVERLALAQIQAVFPDLTAEDSYGEVADRATLYAAFLGDPEAAGRAVAIVHDHIFAHLHTGLPDPVPLRETFVTLLHVASLCSRDLPVQPMATDLQADWRMGRGSARQLLDTIADVAAPPDELPAGAAPAAPQAPVPTVAASDDGDLDLDGILQRAHAPSLVVIPEPAGKKKVPGQAAAIVGRALPLRPMPNLEALGRHLVERSPWAAPGIARLIGLLQGRVHAAFPNVVFVGPPGSGKSELARDFT</sequence>
<dbReference type="EMBL" id="JACHOP010000030">
    <property type="protein sequence ID" value="MBB5759883.1"/>
    <property type="molecule type" value="Genomic_DNA"/>
</dbReference>
<keyword evidence="2" id="KW-1185">Reference proteome</keyword>
<name>A0A840ZTB1_9HYPH</name>
<comment type="caution">
    <text evidence="1">The sequence shown here is derived from an EMBL/GenBank/DDBJ whole genome shotgun (WGS) entry which is preliminary data.</text>
</comment>
<proteinExistence type="predicted"/>
<evidence type="ECO:0000313" key="2">
    <source>
        <dbReference type="Proteomes" id="UP000583454"/>
    </source>
</evidence>
<accession>A0A840ZTB1</accession>